<keyword evidence="2" id="KW-1185">Reference proteome</keyword>
<protein>
    <submittedName>
        <fullName evidence="1">Uncharacterized protein</fullName>
    </submittedName>
</protein>
<dbReference type="Proteomes" id="UP001500967">
    <property type="component" value="Unassembled WGS sequence"/>
</dbReference>
<organism evidence="1 2">
    <name type="scientific">Cryptosporangium japonicum</name>
    <dbReference type="NCBI Taxonomy" id="80872"/>
    <lineage>
        <taxon>Bacteria</taxon>
        <taxon>Bacillati</taxon>
        <taxon>Actinomycetota</taxon>
        <taxon>Actinomycetes</taxon>
        <taxon>Cryptosporangiales</taxon>
        <taxon>Cryptosporangiaceae</taxon>
        <taxon>Cryptosporangium</taxon>
    </lineage>
</organism>
<dbReference type="Gene3D" id="3.30.530.20">
    <property type="match status" value="1"/>
</dbReference>
<comment type="caution">
    <text evidence="1">The sequence shown here is derived from an EMBL/GenBank/DDBJ whole genome shotgun (WGS) entry which is preliminary data.</text>
</comment>
<gene>
    <name evidence="1" type="ORF">GCM10009539_28660</name>
</gene>
<name>A0ABN0U7V1_9ACTN</name>
<dbReference type="EMBL" id="BAAAGX010000010">
    <property type="protein sequence ID" value="GAA0241531.1"/>
    <property type="molecule type" value="Genomic_DNA"/>
</dbReference>
<evidence type="ECO:0000313" key="2">
    <source>
        <dbReference type="Proteomes" id="UP001500967"/>
    </source>
</evidence>
<accession>A0ABN0U7V1</accession>
<reference evidence="1 2" key="1">
    <citation type="journal article" date="2019" name="Int. J. Syst. Evol. Microbiol.">
        <title>The Global Catalogue of Microorganisms (GCM) 10K type strain sequencing project: providing services to taxonomists for standard genome sequencing and annotation.</title>
        <authorList>
            <consortium name="The Broad Institute Genomics Platform"/>
            <consortium name="The Broad Institute Genome Sequencing Center for Infectious Disease"/>
            <person name="Wu L."/>
            <person name="Ma J."/>
        </authorList>
    </citation>
    <scope>NUCLEOTIDE SEQUENCE [LARGE SCALE GENOMIC DNA]</scope>
    <source>
        <strain evidence="1 2">JCM 10425</strain>
    </source>
</reference>
<evidence type="ECO:0000313" key="1">
    <source>
        <dbReference type="EMBL" id="GAA0241531.1"/>
    </source>
</evidence>
<dbReference type="InterPro" id="IPR023393">
    <property type="entry name" value="START-like_dom_sf"/>
</dbReference>
<proteinExistence type="predicted"/>
<dbReference type="RefSeq" id="WP_344649290.1">
    <property type="nucleotide sequence ID" value="NZ_BAAAGX010000010.1"/>
</dbReference>
<sequence>MLVRPLERLVWSGQANGAGGISGVSAWTLATGGDGLTVSAAEFLAGPPVDAAVDQVRAALDEGLARWTGFLVDAAEAR</sequence>